<evidence type="ECO:0000313" key="2">
    <source>
        <dbReference type="Proteomes" id="UP000242474"/>
    </source>
</evidence>
<evidence type="ECO:0000313" key="1">
    <source>
        <dbReference type="EMBL" id="PIA17452.1"/>
    </source>
</evidence>
<dbReference type="Proteomes" id="UP000242474">
    <property type="component" value="Unassembled WGS sequence"/>
</dbReference>
<reference evidence="1 2" key="1">
    <citation type="journal article" date="2015" name="Genome Biol. Evol.">
        <title>Phylogenomic analyses indicate that early fungi evolved digesting cell walls of algal ancestors of land plants.</title>
        <authorList>
            <person name="Chang Y."/>
            <person name="Wang S."/>
            <person name="Sekimoto S."/>
            <person name="Aerts A.L."/>
            <person name="Choi C."/>
            <person name="Clum A."/>
            <person name="LaButti K.M."/>
            <person name="Lindquist E.A."/>
            <person name="Yee Ngan C."/>
            <person name="Ohm R.A."/>
            <person name="Salamov A.A."/>
            <person name="Grigoriev I.V."/>
            <person name="Spatafora J.W."/>
            <person name="Berbee M.L."/>
        </authorList>
    </citation>
    <scope>NUCLEOTIDE SEQUENCE [LARGE SCALE GENOMIC DNA]</scope>
    <source>
        <strain evidence="1 2">NRRL 1564</strain>
    </source>
</reference>
<name>A0A2G5BEN4_COERN</name>
<dbReference type="AlphaFoldDB" id="A0A2G5BEN4"/>
<organism evidence="1 2">
    <name type="scientific">Coemansia reversa (strain ATCC 12441 / NRRL 1564)</name>
    <dbReference type="NCBI Taxonomy" id="763665"/>
    <lineage>
        <taxon>Eukaryota</taxon>
        <taxon>Fungi</taxon>
        <taxon>Fungi incertae sedis</taxon>
        <taxon>Zoopagomycota</taxon>
        <taxon>Kickxellomycotina</taxon>
        <taxon>Kickxellomycetes</taxon>
        <taxon>Kickxellales</taxon>
        <taxon>Kickxellaceae</taxon>
        <taxon>Coemansia</taxon>
    </lineage>
</organism>
<sequence>MWYRLLLPPLSNQSCPSAAAHCRVFPPKVFRVEYAVVPRRARQCARMPTLPYLAPARPARFPTANCCE</sequence>
<gene>
    <name evidence="1" type="ORF">COEREDRAFT_80463</name>
</gene>
<keyword evidence="2" id="KW-1185">Reference proteome</keyword>
<proteinExistence type="predicted"/>
<dbReference type="EMBL" id="KZ303494">
    <property type="protein sequence ID" value="PIA17452.1"/>
    <property type="molecule type" value="Genomic_DNA"/>
</dbReference>
<protein>
    <submittedName>
        <fullName evidence="1">Uncharacterized protein</fullName>
    </submittedName>
</protein>
<accession>A0A2G5BEN4</accession>